<dbReference type="AlphaFoldDB" id="A0A5C6DVL3"/>
<protein>
    <submittedName>
        <fullName evidence="1">Uncharacterized protein</fullName>
    </submittedName>
</protein>
<dbReference type="Proteomes" id="UP000319143">
    <property type="component" value="Unassembled WGS sequence"/>
</dbReference>
<organism evidence="1 2">
    <name type="scientific">Novipirellula artificiosorum</name>
    <dbReference type="NCBI Taxonomy" id="2528016"/>
    <lineage>
        <taxon>Bacteria</taxon>
        <taxon>Pseudomonadati</taxon>
        <taxon>Planctomycetota</taxon>
        <taxon>Planctomycetia</taxon>
        <taxon>Pirellulales</taxon>
        <taxon>Pirellulaceae</taxon>
        <taxon>Novipirellula</taxon>
    </lineage>
</organism>
<name>A0A5C6DVL3_9BACT</name>
<evidence type="ECO:0000313" key="2">
    <source>
        <dbReference type="Proteomes" id="UP000319143"/>
    </source>
</evidence>
<dbReference type="EMBL" id="SJPV01000002">
    <property type="protein sequence ID" value="TWU40658.1"/>
    <property type="molecule type" value="Genomic_DNA"/>
</dbReference>
<accession>A0A5C6DVL3</accession>
<proteinExistence type="predicted"/>
<reference evidence="1 2" key="1">
    <citation type="submission" date="2019-02" db="EMBL/GenBank/DDBJ databases">
        <title>Deep-cultivation of Planctomycetes and their phenomic and genomic characterization uncovers novel biology.</title>
        <authorList>
            <person name="Wiegand S."/>
            <person name="Jogler M."/>
            <person name="Boedeker C."/>
            <person name="Pinto D."/>
            <person name="Vollmers J."/>
            <person name="Rivas-Marin E."/>
            <person name="Kohn T."/>
            <person name="Peeters S.H."/>
            <person name="Heuer A."/>
            <person name="Rast P."/>
            <person name="Oberbeckmann S."/>
            <person name="Bunk B."/>
            <person name="Jeske O."/>
            <person name="Meyerdierks A."/>
            <person name="Storesund J.E."/>
            <person name="Kallscheuer N."/>
            <person name="Luecker S."/>
            <person name="Lage O.M."/>
            <person name="Pohl T."/>
            <person name="Merkel B.J."/>
            <person name="Hornburger P."/>
            <person name="Mueller R.-W."/>
            <person name="Bruemmer F."/>
            <person name="Labrenz M."/>
            <person name="Spormann A.M."/>
            <person name="Op Den Camp H."/>
            <person name="Overmann J."/>
            <person name="Amann R."/>
            <person name="Jetten M.S.M."/>
            <person name="Mascher T."/>
            <person name="Medema M.H."/>
            <person name="Devos D.P."/>
            <person name="Kaster A.-K."/>
            <person name="Ovreas L."/>
            <person name="Rohde M."/>
            <person name="Galperin M.Y."/>
            <person name="Jogler C."/>
        </authorList>
    </citation>
    <scope>NUCLEOTIDE SEQUENCE [LARGE SCALE GENOMIC DNA]</scope>
    <source>
        <strain evidence="1 2">Poly41</strain>
    </source>
</reference>
<gene>
    <name evidence="1" type="ORF">Poly41_14920</name>
</gene>
<sequence>MFVRGVEGVGIVIRGYDLDRGVTSLLYSNHLDVVCTNVFKALVTVDAFLFLPIKWKRDLVSEQISDLSEHLSEHAKS</sequence>
<evidence type="ECO:0000313" key="1">
    <source>
        <dbReference type="EMBL" id="TWU40658.1"/>
    </source>
</evidence>
<keyword evidence="2" id="KW-1185">Reference proteome</keyword>
<comment type="caution">
    <text evidence="1">The sequence shown here is derived from an EMBL/GenBank/DDBJ whole genome shotgun (WGS) entry which is preliminary data.</text>
</comment>